<organism evidence="2 3">
    <name type="scientific">Gracilibacillus oryzae</name>
    <dbReference type="NCBI Taxonomy" id="1672701"/>
    <lineage>
        <taxon>Bacteria</taxon>
        <taxon>Bacillati</taxon>
        <taxon>Bacillota</taxon>
        <taxon>Bacilli</taxon>
        <taxon>Bacillales</taxon>
        <taxon>Bacillaceae</taxon>
        <taxon>Gracilibacillus</taxon>
    </lineage>
</organism>
<dbReference type="Pfam" id="PF12728">
    <property type="entry name" value="HTH_17"/>
    <property type="match status" value="1"/>
</dbReference>
<dbReference type="AlphaFoldDB" id="A0A7C8GQZ3"/>
<reference evidence="2 3" key="1">
    <citation type="submission" date="2019-10" db="EMBL/GenBank/DDBJ databases">
        <title>Gracilibacillus sp. nov. isolated from rice seeds.</title>
        <authorList>
            <person name="He S."/>
        </authorList>
    </citation>
    <scope>NUCLEOTIDE SEQUENCE [LARGE SCALE GENOMIC DNA]</scope>
    <source>
        <strain evidence="2 3">TD8</strain>
    </source>
</reference>
<dbReference type="InterPro" id="IPR010093">
    <property type="entry name" value="SinI_DNA-bd"/>
</dbReference>
<gene>
    <name evidence="2" type="ORF">F9U64_19150</name>
</gene>
<accession>A0A7C8GQZ3</accession>
<proteinExistence type="predicted"/>
<dbReference type="EMBL" id="WEID01000099">
    <property type="protein sequence ID" value="KAB8126936.1"/>
    <property type="molecule type" value="Genomic_DNA"/>
</dbReference>
<sequence length="69" mass="7761">MACLYTITEVSKLLGVNKNRVYDLIKAGHLKGLKLGALKVTSFELEAFLQRNNGMDMSDLTEVKKLQFN</sequence>
<dbReference type="GO" id="GO:0003677">
    <property type="term" value="F:DNA binding"/>
    <property type="evidence" value="ECO:0007669"/>
    <property type="project" value="InterPro"/>
</dbReference>
<feature type="domain" description="Helix-turn-helix" evidence="1">
    <location>
        <begin position="4"/>
        <end position="52"/>
    </location>
</feature>
<name>A0A7C8GQZ3_9BACI</name>
<protein>
    <submittedName>
        <fullName evidence="2">Helix-turn-helix domain-containing protein</fullName>
    </submittedName>
</protein>
<dbReference type="Proteomes" id="UP000480246">
    <property type="component" value="Unassembled WGS sequence"/>
</dbReference>
<evidence type="ECO:0000313" key="3">
    <source>
        <dbReference type="Proteomes" id="UP000480246"/>
    </source>
</evidence>
<dbReference type="OrthoDB" id="9805928at2"/>
<comment type="caution">
    <text evidence="2">The sequence shown here is derived from an EMBL/GenBank/DDBJ whole genome shotgun (WGS) entry which is preliminary data.</text>
</comment>
<dbReference type="NCBIfam" id="TIGR01764">
    <property type="entry name" value="excise"/>
    <property type="match status" value="1"/>
</dbReference>
<evidence type="ECO:0000259" key="1">
    <source>
        <dbReference type="Pfam" id="PF12728"/>
    </source>
</evidence>
<dbReference type="RefSeq" id="WP_153406484.1">
    <property type="nucleotide sequence ID" value="NZ_ML762446.1"/>
</dbReference>
<keyword evidence="3" id="KW-1185">Reference proteome</keyword>
<dbReference type="InterPro" id="IPR041657">
    <property type="entry name" value="HTH_17"/>
</dbReference>
<evidence type="ECO:0000313" key="2">
    <source>
        <dbReference type="EMBL" id="KAB8126936.1"/>
    </source>
</evidence>